<protein>
    <recommendedName>
        <fullName evidence="3">DUF4279 domain-containing protein</fullName>
    </recommendedName>
</protein>
<dbReference type="AlphaFoldDB" id="A0A0C2W3B6"/>
<accession>A0A0C2W3B6</accession>
<comment type="caution">
    <text evidence="1">The sequence shown here is derived from an EMBL/GenBank/DDBJ whole genome shotgun (WGS) entry which is preliminary data.</text>
</comment>
<proteinExistence type="predicted"/>
<dbReference type="Proteomes" id="UP000031972">
    <property type="component" value="Unassembled WGS sequence"/>
</dbReference>
<evidence type="ECO:0008006" key="3">
    <source>
        <dbReference type="Google" id="ProtNLM"/>
    </source>
</evidence>
<evidence type="ECO:0000313" key="2">
    <source>
        <dbReference type="Proteomes" id="UP000031972"/>
    </source>
</evidence>
<dbReference type="Pfam" id="PF14106">
    <property type="entry name" value="DUF4279"/>
    <property type="match status" value="1"/>
</dbReference>
<gene>
    <name evidence="1" type="ORF">KR50_09970</name>
</gene>
<name>A0A0C2W3B6_9BACL</name>
<sequence>MVYFKLEAEDFSLEEITARLGISPTLTYKKGDLIHHMEGSSPSFQRSTRWHYGTEEESFDVKVQLDKVLSMLHGKEEVIKTVKTELNAACKIVIVIYMEEGITPGLYLDLPQINFIHSIQAEVDVDLYAHPYADME</sequence>
<evidence type="ECO:0000313" key="1">
    <source>
        <dbReference type="EMBL" id="KIL51116.1"/>
    </source>
</evidence>
<dbReference type="InterPro" id="IPR025459">
    <property type="entry name" value="DUF4279"/>
</dbReference>
<dbReference type="RefSeq" id="WP_052476783.1">
    <property type="nucleotide sequence ID" value="NZ_JXRR01000008.1"/>
</dbReference>
<dbReference type="PATRIC" id="fig|220754.4.peg.1017"/>
<reference evidence="1 2" key="1">
    <citation type="submission" date="2015-01" db="EMBL/GenBank/DDBJ databases">
        <title>Jeotgalibacillus campisalis genome sequencing.</title>
        <authorList>
            <person name="Goh K.M."/>
            <person name="Chan K.-G."/>
            <person name="Yaakop A.S."/>
            <person name="Ee R."/>
            <person name="Gan H.M."/>
            <person name="Chan C.S."/>
        </authorList>
    </citation>
    <scope>NUCLEOTIDE SEQUENCE [LARGE SCALE GENOMIC DNA]</scope>
    <source>
        <strain evidence="1 2">SF-57</strain>
    </source>
</reference>
<organism evidence="1 2">
    <name type="scientific">Jeotgalibacillus campisalis</name>
    <dbReference type="NCBI Taxonomy" id="220754"/>
    <lineage>
        <taxon>Bacteria</taxon>
        <taxon>Bacillati</taxon>
        <taxon>Bacillota</taxon>
        <taxon>Bacilli</taxon>
        <taxon>Bacillales</taxon>
        <taxon>Caryophanaceae</taxon>
        <taxon>Jeotgalibacillus</taxon>
    </lineage>
</organism>
<dbReference type="OrthoDB" id="893918at2"/>
<dbReference type="EMBL" id="JXRR01000008">
    <property type="protein sequence ID" value="KIL51116.1"/>
    <property type="molecule type" value="Genomic_DNA"/>
</dbReference>
<keyword evidence="2" id="KW-1185">Reference proteome</keyword>